<evidence type="ECO:0000259" key="10">
    <source>
        <dbReference type="PROSITE" id="PS50287"/>
    </source>
</evidence>
<dbReference type="STRING" id="48698.ENSPFOP00000010713"/>
<feature type="disulfide bond" evidence="9">
    <location>
        <begin position="269"/>
        <end position="279"/>
    </location>
</feature>
<dbReference type="InterPro" id="IPR001190">
    <property type="entry name" value="SRCR"/>
</dbReference>
<reference evidence="11" key="3">
    <citation type="submission" date="2025-09" db="UniProtKB">
        <authorList>
            <consortium name="Ensembl"/>
        </authorList>
    </citation>
    <scope>IDENTIFICATION</scope>
</reference>
<evidence type="ECO:0000256" key="3">
    <source>
        <dbReference type="ARBA" id="ARBA00023157"/>
    </source>
</evidence>
<comment type="function">
    <text evidence="6">Binds to extracellular matrix proteins. Binds to pathogen-associated molecular patterns (PAMPs) present on the cell walls of Gram-positive and Gram-negative bacteria and fungi, behaving as a pattern recognition receptor (PRR). Induces bacterial and fungal aggregation and subsequent inhibition of PAMP-induced cytokine release. Does not possess intrinsic bactericidal activity. May play a role in the innate defense and homeostasis of certain epithelial surfaces.</text>
</comment>
<evidence type="ECO:0000256" key="7">
    <source>
        <dbReference type="ARBA" id="ARBA00064153"/>
    </source>
</evidence>
<feature type="domain" description="SRCR" evidence="10">
    <location>
        <begin position="622"/>
        <end position="691"/>
    </location>
</feature>
<proteinExistence type="predicted"/>
<dbReference type="EMBL" id="AYCK01029389">
    <property type="status" value="NOT_ANNOTATED_CDS"/>
    <property type="molecule type" value="Genomic_DNA"/>
</dbReference>
<feature type="disulfide bond" evidence="9">
    <location>
        <begin position="133"/>
        <end position="194"/>
    </location>
</feature>
<dbReference type="GO" id="GO:0016020">
    <property type="term" value="C:membrane"/>
    <property type="evidence" value="ECO:0007669"/>
    <property type="project" value="InterPro"/>
</dbReference>
<keyword evidence="1" id="KW-0732">Signal</keyword>
<dbReference type="FunFam" id="3.10.250.10:FF:000006">
    <property type="entry name" value="neurotrypsin isoform X2"/>
    <property type="match status" value="6"/>
</dbReference>
<feature type="domain" description="SRCR" evidence="10">
    <location>
        <begin position="411"/>
        <end position="510"/>
    </location>
</feature>
<organism evidence="11 12">
    <name type="scientific">Poecilia formosa</name>
    <name type="common">Amazon molly</name>
    <name type="synonym">Limia formosa</name>
    <dbReference type="NCBI Taxonomy" id="48698"/>
    <lineage>
        <taxon>Eukaryota</taxon>
        <taxon>Metazoa</taxon>
        <taxon>Chordata</taxon>
        <taxon>Craniata</taxon>
        <taxon>Vertebrata</taxon>
        <taxon>Euteleostomi</taxon>
        <taxon>Actinopterygii</taxon>
        <taxon>Neopterygii</taxon>
        <taxon>Teleostei</taxon>
        <taxon>Neoteleostei</taxon>
        <taxon>Acanthomorphata</taxon>
        <taxon>Ovalentaria</taxon>
        <taxon>Atherinomorphae</taxon>
        <taxon>Cyprinodontiformes</taxon>
        <taxon>Poeciliidae</taxon>
        <taxon>Poeciliinae</taxon>
        <taxon>Poecilia</taxon>
    </lineage>
</organism>
<feature type="domain" description="SRCR" evidence="10">
    <location>
        <begin position="1"/>
        <end position="91"/>
    </location>
</feature>
<protein>
    <recommendedName>
        <fullName evidence="8">Soluble scavenger receptor cysteine-rich domain-containing protein SSC5D</fullName>
    </recommendedName>
</protein>
<feature type="disulfide bond" evidence="9">
    <location>
        <begin position="585"/>
        <end position="595"/>
    </location>
</feature>
<keyword evidence="4" id="KW-0675">Receptor</keyword>
<evidence type="ECO:0000256" key="5">
    <source>
        <dbReference type="ARBA" id="ARBA00023180"/>
    </source>
</evidence>
<feature type="domain" description="SRCR" evidence="10">
    <location>
        <begin position="307"/>
        <end position="407"/>
    </location>
</feature>
<feature type="disulfide bond" evidence="9">
    <location>
        <begin position="345"/>
        <end position="406"/>
    </location>
</feature>
<feature type="disulfide bond" evidence="9">
    <location>
        <begin position="479"/>
        <end position="489"/>
    </location>
</feature>
<feature type="disulfide bond" evidence="9">
    <location>
        <begin position="60"/>
        <end position="70"/>
    </location>
</feature>
<dbReference type="PROSITE" id="PS00420">
    <property type="entry name" value="SRCR_1"/>
    <property type="match status" value="2"/>
</dbReference>
<feature type="domain" description="SRCR" evidence="10">
    <location>
        <begin position="520"/>
        <end position="616"/>
    </location>
</feature>
<feature type="disulfide bond" evidence="9">
    <location>
        <begin position="29"/>
        <end position="90"/>
    </location>
</feature>
<reference evidence="11" key="2">
    <citation type="submission" date="2025-08" db="UniProtKB">
        <authorList>
            <consortium name="Ensembl"/>
        </authorList>
    </citation>
    <scope>IDENTIFICATION</scope>
</reference>
<dbReference type="SMART" id="SM00202">
    <property type="entry name" value="SR"/>
    <property type="match status" value="7"/>
</dbReference>
<feature type="disulfide bond" evidence="9">
    <location>
        <begin position="376"/>
        <end position="386"/>
    </location>
</feature>
<dbReference type="PROSITE" id="PS50287">
    <property type="entry name" value="SRCR_2"/>
    <property type="match status" value="7"/>
</dbReference>
<sequence length="691" mass="72454">SGRVEIYYNGVWGTVCDDGWDLNDAAVACRQLGCGPAKEAKLSAFFGQGTGQIWLDDVACSGSETSLAMCGHRGFGTHNCEHHEDAGVICCKNLIRLSGSNEPCSGRVEIYHNGVWGTVCDDLWDLNDAAVACRQLDCGSALGAPQSAHFGQGTGQIWLDDLVCSGNEFSLGACGHNGFGTHNCVHGEDAGVICSKEYSIRLSGSNEPCSGRVEIYHSGVWGTVCDDGWDLNDAVVACRQSGCGLAEEAKQSAHFGQGTGQIWLDDLVCSGNETSLGACGHNGFGTHNCGHGKDAGVICSITEDPQIRLAGSGASCSGRIEVYHSNSWGTVCNDGWDMNDAHVACRQLGCGPATSTSTGGAFGPGTGPIWLDEVACLGNETSLSECQHNGFETHNCGHSKDVIVVCSGAPVRLIGSSQCAGRVEIYYNYSWGTVCDDDWDINDAQVVCSQLGCGAALAAPRSANFGPGSDKIWLDNVGCAGSERHLSDCSHNGYGNHNCNHNKDASVICSVLTRGESGNVKLAGSARCSGRVEIYNSGSWGTVCNDNWDINDARVVCRQLGCGTAVSLRQFAVGTGQIWLDEVACTGNEKYLTECSHSGFSVHNCAHSQDAGVICSGNDNLIRLSGSNEPCSGRVEIYHNGVWGTVCDDGWDLNDAAVACRQSGCGPALGAPQSAHFGQGTGQIWLDNLGC</sequence>
<feature type="domain" description="SRCR" evidence="10">
    <location>
        <begin position="200"/>
        <end position="300"/>
    </location>
</feature>
<keyword evidence="12" id="KW-1185">Reference proteome</keyword>
<dbReference type="Proteomes" id="UP000028760">
    <property type="component" value="Unassembled WGS sequence"/>
</dbReference>
<dbReference type="Ensembl" id="ENSPFOT00000010728.1">
    <property type="protein sequence ID" value="ENSPFOP00000010713.1"/>
    <property type="gene ID" value="ENSPFOG00000010735.1"/>
</dbReference>
<dbReference type="PANTHER" id="PTHR48071">
    <property type="entry name" value="SRCR DOMAIN-CONTAINING PROTEIN"/>
    <property type="match status" value="1"/>
</dbReference>
<dbReference type="InterPro" id="IPR036772">
    <property type="entry name" value="SRCR-like_dom_sf"/>
</dbReference>
<feature type="disulfide bond" evidence="9">
    <location>
        <begin position="448"/>
        <end position="509"/>
    </location>
</feature>
<accession>A0A087XY60</accession>
<dbReference type="SUPFAM" id="SSF56487">
    <property type="entry name" value="SRCR-like"/>
    <property type="match status" value="7"/>
</dbReference>
<dbReference type="FunFam" id="3.10.250.10:FF:000007">
    <property type="entry name" value="Soluble scavenger receptor cysteine-rich domain-containing protein SSC5D"/>
    <property type="match status" value="1"/>
</dbReference>
<feature type="disulfide bond" evidence="9">
    <location>
        <begin position="435"/>
        <end position="499"/>
    </location>
</feature>
<evidence type="ECO:0000256" key="2">
    <source>
        <dbReference type="ARBA" id="ARBA00022737"/>
    </source>
</evidence>
<comment type="caution">
    <text evidence="9">Lacks conserved residue(s) required for the propagation of feature annotation.</text>
</comment>
<dbReference type="OMA" id="QMRCGEA"/>
<dbReference type="GeneTree" id="ENSGT00940000162108"/>
<feature type="domain" description="SRCR" evidence="10">
    <location>
        <begin position="95"/>
        <end position="195"/>
    </location>
</feature>
<keyword evidence="5" id="KW-0325">Glycoprotein</keyword>
<evidence type="ECO:0000313" key="12">
    <source>
        <dbReference type="Proteomes" id="UP000028760"/>
    </source>
</evidence>
<dbReference type="PANTHER" id="PTHR48071:SF18">
    <property type="entry name" value="DELETED IN MALIGNANT BRAIN TUMORS 1 PROTEIN-RELATED"/>
    <property type="match status" value="1"/>
</dbReference>
<feature type="disulfide bond" evidence="9">
    <location>
        <begin position="225"/>
        <end position="289"/>
    </location>
</feature>
<keyword evidence="3 9" id="KW-1015">Disulfide bond</keyword>
<evidence type="ECO:0000313" key="11">
    <source>
        <dbReference type="Ensembl" id="ENSPFOP00000010713.1"/>
    </source>
</evidence>
<dbReference type="Gene3D" id="3.10.250.10">
    <property type="entry name" value="SRCR-like domain"/>
    <property type="match status" value="7"/>
</dbReference>
<evidence type="ECO:0000256" key="9">
    <source>
        <dbReference type="PROSITE-ProRule" id="PRU00196"/>
    </source>
</evidence>
<feature type="disulfide bond" evidence="9">
    <location>
        <begin position="164"/>
        <end position="174"/>
    </location>
</feature>
<feature type="disulfide bond" evidence="9">
    <location>
        <begin position="16"/>
        <end position="80"/>
    </location>
</feature>
<evidence type="ECO:0000256" key="4">
    <source>
        <dbReference type="ARBA" id="ARBA00023170"/>
    </source>
</evidence>
<comment type="subunit">
    <text evidence="7">Interacts with LGALS1 and laminin.</text>
</comment>
<feature type="disulfide bond" evidence="9">
    <location>
        <begin position="332"/>
        <end position="396"/>
    </location>
</feature>
<evidence type="ECO:0000256" key="1">
    <source>
        <dbReference type="ARBA" id="ARBA00022729"/>
    </source>
</evidence>
<keyword evidence="2" id="KW-0677">Repeat</keyword>
<dbReference type="Pfam" id="PF00530">
    <property type="entry name" value="SRCR"/>
    <property type="match status" value="7"/>
</dbReference>
<evidence type="ECO:0000256" key="8">
    <source>
        <dbReference type="ARBA" id="ARBA00069168"/>
    </source>
</evidence>
<feature type="disulfide bond" evidence="9">
    <location>
        <begin position="120"/>
        <end position="184"/>
    </location>
</feature>
<evidence type="ECO:0000256" key="6">
    <source>
        <dbReference type="ARBA" id="ARBA00058074"/>
    </source>
</evidence>
<name>A0A087XY60_POEFO</name>
<feature type="disulfide bond" evidence="9">
    <location>
        <begin position="238"/>
        <end position="299"/>
    </location>
</feature>
<reference evidence="12" key="1">
    <citation type="submission" date="2013-10" db="EMBL/GenBank/DDBJ databases">
        <authorList>
            <person name="Schartl M."/>
            <person name="Warren W."/>
        </authorList>
    </citation>
    <scope>NUCLEOTIDE SEQUENCE [LARGE SCALE GENOMIC DNA]</scope>
    <source>
        <strain evidence="12">female</strain>
    </source>
</reference>
<dbReference type="eggNOG" id="ENOG502QQ5W">
    <property type="taxonomic scope" value="Eukaryota"/>
</dbReference>
<dbReference type="PRINTS" id="PR00258">
    <property type="entry name" value="SPERACTRCPTR"/>
</dbReference>
<dbReference type="AlphaFoldDB" id="A0A087XY60"/>